<feature type="compositionally biased region" description="Basic and acidic residues" evidence="3">
    <location>
        <begin position="295"/>
        <end position="313"/>
    </location>
</feature>
<dbReference type="EMBL" id="JADGJD010000099">
    <property type="protein sequence ID" value="KAJ3055042.1"/>
    <property type="molecule type" value="Genomic_DNA"/>
</dbReference>
<name>A0AAD5SGR8_9FUNG</name>
<dbReference type="GO" id="GO:0004386">
    <property type="term" value="F:helicase activity"/>
    <property type="evidence" value="ECO:0007669"/>
    <property type="project" value="UniProtKB-KW"/>
</dbReference>
<dbReference type="GO" id="GO:0017025">
    <property type="term" value="F:TBP-class protein binding"/>
    <property type="evidence" value="ECO:0007669"/>
    <property type="project" value="InterPro"/>
</dbReference>
<evidence type="ECO:0000259" key="4">
    <source>
        <dbReference type="Pfam" id="PF12054"/>
    </source>
</evidence>
<dbReference type="InterPro" id="IPR022707">
    <property type="entry name" value="Mot1_central_dom"/>
</dbReference>
<keyword evidence="1" id="KW-0067">ATP-binding</keyword>
<protein>
    <submittedName>
        <fullName evidence="5">Btaf1 RNA polymerase II, B-TFIID transcription factor-associated, 170kDa</fullName>
    </submittedName>
</protein>
<keyword evidence="1" id="KW-0547">Nucleotide-binding</keyword>
<keyword evidence="1" id="KW-0378">Hydrolase</keyword>
<evidence type="ECO:0000256" key="1">
    <source>
        <dbReference type="ARBA" id="ARBA00022806"/>
    </source>
</evidence>
<evidence type="ECO:0000256" key="3">
    <source>
        <dbReference type="SAM" id="MobiDB-lite"/>
    </source>
</evidence>
<feature type="compositionally biased region" description="Low complexity" evidence="3">
    <location>
        <begin position="281"/>
        <end position="292"/>
    </location>
</feature>
<keyword evidence="1" id="KW-0347">Helicase</keyword>
<feature type="region of interest" description="Disordered" evidence="3">
    <location>
        <begin position="241"/>
        <end position="321"/>
    </location>
</feature>
<comment type="caution">
    <text evidence="5">The sequence shown here is derived from an EMBL/GenBank/DDBJ whole genome shotgun (WGS) entry which is preliminary data.</text>
</comment>
<feature type="region of interest" description="Disordered" evidence="3">
    <location>
        <begin position="167"/>
        <end position="209"/>
    </location>
</feature>
<dbReference type="AlphaFoldDB" id="A0AAD5SGR8"/>
<evidence type="ECO:0000313" key="6">
    <source>
        <dbReference type="Proteomes" id="UP001212841"/>
    </source>
</evidence>
<proteinExistence type="predicted"/>
<dbReference type="Proteomes" id="UP001212841">
    <property type="component" value="Unassembled WGS sequence"/>
</dbReference>
<dbReference type="SUPFAM" id="SSF48371">
    <property type="entry name" value="ARM repeat"/>
    <property type="match status" value="1"/>
</dbReference>
<feature type="compositionally biased region" description="Low complexity" evidence="3">
    <location>
        <begin position="167"/>
        <end position="183"/>
    </location>
</feature>
<keyword evidence="6" id="KW-1185">Reference proteome</keyword>
<organism evidence="5 6">
    <name type="scientific">Rhizophlyctis rosea</name>
    <dbReference type="NCBI Taxonomy" id="64517"/>
    <lineage>
        <taxon>Eukaryota</taxon>
        <taxon>Fungi</taxon>
        <taxon>Fungi incertae sedis</taxon>
        <taxon>Chytridiomycota</taxon>
        <taxon>Chytridiomycota incertae sedis</taxon>
        <taxon>Chytridiomycetes</taxon>
        <taxon>Rhizophlyctidales</taxon>
        <taxon>Rhizophlyctidaceae</taxon>
        <taxon>Rhizophlyctis</taxon>
    </lineage>
</organism>
<feature type="compositionally biased region" description="Pro residues" evidence="3">
    <location>
        <begin position="261"/>
        <end position="270"/>
    </location>
</feature>
<dbReference type="Pfam" id="PF12054">
    <property type="entry name" value="DUF3535"/>
    <property type="match status" value="1"/>
</dbReference>
<evidence type="ECO:0000313" key="5">
    <source>
        <dbReference type="EMBL" id="KAJ3055042.1"/>
    </source>
</evidence>
<evidence type="ECO:0000256" key="2">
    <source>
        <dbReference type="ARBA" id="ARBA00023125"/>
    </source>
</evidence>
<dbReference type="InterPro" id="IPR016024">
    <property type="entry name" value="ARM-type_fold"/>
</dbReference>
<dbReference type="InterPro" id="IPR044972">
    <property type="entry name" value="Mot1"/>
</dbReference>
<dbReference type="GO" id="GO:0016887">
    <property type="term" value="F:ATP hydrolysis activity"/>
    <property type="evidence" value="ECO:0007669"/>
    <property type="project" value="InterPro"/>
</dbReference>
<feature type="non-terminal residue" evidence="5">
    <location>
        <position position="1064"/>
    </location>
</feature>
<dbReference type="PANTHER" id="PTHR36498:SF1">
    <property type="entry name" value="TATA-BINDING PROTEIN-ASSOCIATED FACTOR 172"/>
    <property type="match status" value="1"/>
</dbReference>
<dbReference type="GO" id="GO:0003677">
    <property type="term" value="F:DNA binding"/>
    <property type="evidence" value="ECO:0007669"/>
    <property type="project" value="UniProtKB-KW"/>
</dbReference>
<dbReference type="Gene3D" id="1.25.10.10">
    <property type="entry name" value="Leucine-rich Repeat Variant"/>
    <property type="match status" value="1"/>
</dbReference>
<feature type="domain" description="Mot1 central" evidence="4">
    <location>
        <begin position="671"/>
        <end position="1042"/>
    </location>
</feature>
<dbReference type="PANTHER" id="PTHR36498">
    <property type="entry name" value="TATA-BINDING PROTEIN-ASSOCIATED FACTOR 172"/>
    <property type="match status" value="1"/>
</dbReference>
<sequence>MATRLDRLVLLLDTGSTPAVRTTAAKQLGDIQRQHPDDLYHLLARVLVHLRSSNWETRTAAGQAVEAIARNVPLWDPPPIPPSGADAPVIDPQDDDGLYSFATFDIENVMRNGAPLLASAGTEYNVDMGLEDMDPKERMAKQKKMLKQQLGLDFMDVDFLGETDLASASQPAARPQQQQQQAQDVMRSSVKVQPVKEEPSADISMEGLSARERNVLKRKARLAAKDKGKEKVRVVDITSSFAAKKRQSMHESDQTTSNPSSTPPTTPHKPIPTAIKMDQQPSPLESPTTSEPPTEDSKDSKVVIDPSKVKPDESATETRSLTLQTTGSEWPFEGLCEQLCLDLFHPKWTTRHGAAIALREIIKIHACGAGKLVGVSKEENGKRNKKWMEDVGIHFLCVLGLDRFADFVGDQAVSPVRETVAQALGALMRWCDKELCVKVLEEGLLKLVDGVGGQGNGKIENAGTNEQWQVRHGGLVGLKYWMAVREDLVGGVVGDGQTRVFRAIVNGLKDRTDEIRYVSSTTLLPIVPTLLSLLPTETIFREIVSTLWNALTDLDDLTAATSSVMDLLSQLSQHPKVADVMRDETQRKKLLNGQGLGDLITRLFPFFRHAIPAVRSACIRMVGVLCSVETVSSTRSNTPVITWITPTLLSLLFQNFLLEERADIIASTLEVWKSLITLLESRSPTTLQSLLTTSTPTSPLTTWYGLILTPLGYKLDLRLFHQYTTTATTKSEEGLNVSPHDKAMATQDLTVVSKSDVIRGRIAGARAVGILCGVLIHLETDSTVSKEIHSRTVAFLNSGWVGQRAFVAIIVEEIFALFADRTTSNTHTPFTKPFLTETWDLMNQMISQWDSGVTAFYVELWNALEGVRNECVGLMSQFESYGIKGPAIPLVQRGGEQQQQTSQQQQQEVSFSVQVADQCVGQIYEQMIAQVASLGIEKSRGKKDPLVVLSDRQKRVVATIESYKNLSMGIESQAMASIACALVRLNKLPAKLTPIIRALMEGTKTEPDESMQERAARGVATLVGLLIQSGKVGAADKVVKNLGVGICGVVPEDKGLVEGIESMK</sequence>
<gene>
    <name evidence="5" type="primary">BTAF1_2</name>
    <name evidence="5" type="ORF">HK097_011678</name>
</gene>
<dbReference type="InterPro" id="IPR011989">
    <property type="entry name" value="ARM-like"/>
</dbReference>
<keyword evidence="2" id="KW-0238">DNA-binding</keyword>
<reference evidence="5" key="1">
    <citation type="submission" date="2020-05" db="EMBL/GenBank/DDBJ databases">
        <title>Phylogenomic resolution of chytrid fungi.</title>
        <authorList>
            <person name="Stajich J.E."/>
            <person name="Amses K."/>
            <person name="Simmons R."/>
            <person name="Seto K."/>
            <person name="Myers J."/>
            <person name="Bonds A."/>
            <person name="Quandt C.A."/>
            <person name="Barry K."/>
            <person name="Liu P."/>
            <person name="Grigoriev I."/>
            <person name="Longcore J.E."/>
            <person name="James T.Y."/>
        </authorList>
    </citation>
    <scope>NUCLEOTIDE SEQUENCE</scope>
    <source>
        <strain evidence="5">JEL0318</strain>
    </source>
</reference>
<accession>A0AAD5SGR8</accession>